<protein>
    <submittedName>
        <fullName evidence="2">Uncharacterized protein</fullName>
    </submittedName>
</protein>
<reference evidence="2" key="1">
    <citation type="submission" date="2022-11" db="UniProtKB">
        <authorList>
            <consortium name="WormBaseParasite"/>
        </authorList>
    </citation>
    <scope>IDENTIFICATION</scope>
</reference>
<name>A0A915I075_ROMCU</name>
<proteinExistence type="predicted"/>
<sequence>MCNYCTALSTPASRGTLQATHPPTNMRYLAESAEKVKIEVTILEASSVKNPDIGLATIGKLIKQRDETMLGSPNRENLEQ</sequence>
<organism evidence="1 2">
    <name type="scientific">Romanomermis culicivorax</name>
    <name type="common">Nematode worm</name>
    <dbReference type="NCBI Taxonomy" id="13658"/>
    <lineage>
        <taxon>Eukaryota</taxon>
        <taxon>Metazoa</taxon>
        <taxon>Ecdysozoa</taxon>
        <taxon>Nematoda</taxon>
        <taxon>Enoplea</taxon>
        <taxon>Dorylaimia</taxon>
        <taxon>Mermithida</taxon>
        <taxon>Mermithoidea</taxon>
        <taxon>Mermithidae</taxon>
        <taxon>Romanomermis</taxon>
    </lineage>
</organism>
<evidence type="ECO:0000313" key="2">
    <source>
        <dbReference type="WBParaSite" id="nRc.2.0.1.t07526-RA"/>
    </source>
</evidence>
<keyword evidence="1" id="KW-1185">Reference proteome</keyword>
<accession>A0A915I075</accession>
<dbReference type="AlphaFoldDB" id="A0A915I075"/>
<dbReference type="WBParaSite" id="nRc.2.0.1.t07526-RA">
    <property type="protein sequence ID" value="nRc.2.0.1.t07526-RA"/>
    <property type="gene ID" value="nRc.2.0.1.g07526"/>
</dbReference>
<evidence type="ECO:0000313" key="1">
    <source>
        <dbReference type="Proteomes" id="UP000887565"/>
    </source>
</evidence>
<dbReference type="Proteomes" id="UP000887565">
    <property type="component" value="Unplaced"/>
</dbReference>